<proteinExistence type="predicted"/>
<feature type="transmembrane region" description="Helical" evidence="1">
    <location>
        <begin position="30"/>
        <end position="56"/>
    </location>
</feature>
<reference evidence="3 4" key="1">
    <citation type="submission" date="2019-05" db="EMBL/GenBank/DDBJ databases">
        <authorList>
            <consortium name="Pathogen Informatics"/>
        </authorList>
    </citation>
    <scope>NUCLEOTIDE SEQUENCE [LARGE SCALE GENOMIC DNA]</scope>
    <source>
        <strain evidence="3 4">NM319</strain>
    </source>
</reference>
<feature type="transmembrane region" description="Helical" evidence="1">
    <location>
        <begin position="6"/>
        <end position="23"/>
    </location>
</feature>
<accession>A0ABY6TJP4</accession>
<keyword evidence="1" id="KW-0472">Membrane</keyword>
<dbReference type="Proteomes" id="UP000308167">
    <property type="component" value="Unassembled WGS sequence"/>
</dbReference>
<keyword evidence="4" id="KW-1185">Reference proteome</keyword>
<evidence type="ECO:0000313" key="4">
    <source>
        <dbReference type="Proteomes" id="UP000308167"/>
    </source>
</evidence>
<feature type="domain" description="VTT" evidence="2">
    <location>
        <begin position="66"/>
        <end position="165"/>
    </location>
</feature>
<feature type="transmembrane region" description="Helical" evidence="1">
    <location>
        <begin position="115"/>
        <end position="141"/>
    </location>
</feature>
<dbReference type="PANTHER" id="PTHR42709:SF4">
    <property type="entry name" value="INNER MEMBRANE PROTEIN YQAA"/>
    <property type="match status" value="1"/>
</dbReference>
<name>A0ABY6TJP4_9PAST</name>
<sequence>MRIANFIVVLTFKMFDFLIALWGEHQLWTMFLSAFLSATVLPGNSEIVFLGLSAKIQLSASTYFSTPILWLLAVATLGNTLGSITTYWLGRWCPSPEMNNPNAKVRWVFKQFHRYGLWVLLLSWLPVVGDLCCAAAGWLRLNSLQSLFFILIGKFFRYLFLLYMVIGYTFL</sequence>
<dbReference type="InterPro" id="IPR032816">
    <property type="entry name" value="VTT_dom"/>
</dbReference>
<dbReference type="Pfam" id="PF09335">
    <property type="entry name" value="VTT_dom"/>
    <property type="match status" value="1"/>
</dbReference>
<evidence type="ECO:0000259" key="2">
    <source>
        <dbReference type="Pfam" id="PF09335"/>
    </source>
</evidence>
<dbReference type="InterPro" id="IPR051311">
    <property type="entry name" value="DedA_domain"/>
</dbReference>
<evidence type="ECO:0000313" key="3">
    <source>
        <dbReference type="EMBL" id="VTU07846.1"/>
    </source>
</evidence>
<dbReference type="PANTHER" id="PTHR42709">
    <property type="entry name" value="ALKALINE PHOSPHATASE LIKE PROTEIN"/>
    <property type="match status" value="1"/>
</dbReference>
<gene>
    <name evidence="3" type="primary">yqaA</name>
    <name evidence="3" type="ORF">SAMEA1410922_01190</name>
</gene>
<feature type="transmembrane region" description="Helical" evidence="1">
    <location>
        <begin position="147"/>
        <end position="170"/>
    </location>
</feature>
<dbReference type="EMBL" id="CABFKI010000006">
    <property type="protein sequence ID" value="VTU07846.1"/>
    <property type="molecule type" value="Genomic_DNA"/>
</dbReference>
<organism evidence="3 4">
    <name type="scientific">Actinobacillus porcinus</name>
    <dbReference type="NCBI Taxonomy" id="51048"/>
    <lineage>
        <taxon>Bacteria</taxon>
        <taxon>Pseudomonadati</taxon>
        <taxon>Pseudomonadota</taxon>
        <taxon>Gammaproteobacteria</taxon>
        <taxon>Pasteurellales</taxon>
        <taxon>Pasteurellaceae</taxon>
        <taxon>Actinobacillus</taxon>
    </lineage>
</organism>
<feature type="transmembrane region" description="Helical" evidence="1">
    <location>
        <begin position="68"/>
        <end position="89"/>
    </location>
</feature>
<comment type="caution">
    <text evidence="3">The sequence shown here is derived from an EMBL/GenBank/DDBJ whole genome shotgun (WGS) entry which is preliminary data.</text>
</comment>
<keyword evidence="1" id="KW-0812">Transmembrane</keyword>
<protein>
    <submittedName>
        <fullName evidence="3">Inner membrane protein yqaA</fullName>
    </submittedName>
</protein>
<keyword evidence="1" id="KW-1133">Transmembrane helix</keyword>
<evidence type="ECO:0000256" key="1">
    <source>
        <dbReference type="SAM" id="Phobius"/>
    </source>
</evidence>